<evidence type="ECO:0000313" key="2">
    <source>
        <dbReference type="EMBL" id="KAJ4446504.1"/>
    </source>
</evidence>
<name>A0ABQ8TJ87_PERAM</name>
<comment type="caution">
    <text evidence="2">The sequence shown here is derived from an EMBL/GenBank/DDBJ whole genome shotgun (WGS) entry which is preliminary data.</text>
</comment>
<dbReference type="EMBL" id="JAJSOF020000009">
    <property type="protein sequence ID" value="KAJ4446504.1"/>
    <property type="molecule type" value="Genomic_DNA"/>
</dbReference>
<evidence type="ECO:0000256" key="1">
    <source>
        <dbReference type="SAM" id="MobiDB-lite"/>
    </source>
</evidence>
<gene>
    <name evidence="2" type="ORF">ANN_13200</name>
</gene>
<dbReference type="Proteomes" id="UP001148838">
    <property type="component" value="Unassembled WGS sequence"/>
</dbReference>
<accession>A0ABQ8TJ87</accession>
<reference evidence="2 3" key="1">
    <citation type="journal article" date="2022" name="Allergy">
        <title>Genome assembly and annotation of Periplaneta americana reveal a comprehensive cockroach allergen profile.</title>
        <authorList>
            <person name="Wang L."/>
            <person name="Xiong Q."/>
            <person name="Saelim N."/>
            <person name="Wang L."/>
            <person name="Nong W."/>
            <person name="Wan A.T."/>
            <person name="Shi M."/>
            <person name="Liu X."/>
            <person name="Cao Q."/>
            <person name="Hui J.H.L."/>
            <person name="Sookrung N."/>
            <person name="Leung T.F."/>
            <person name="Tungtrongchitr A."/>
            <person name="Tsui S.K.W."/>
        </authorList>
    </citation>
    <scope>NUCLEOTIDE SEQUENCE [LARGE SCALE GENOMIC DNA]</scope>
    <source>
        <strain evidence="2">PWHHKU_190912</strain>
    </source>
</reference>
<feature type="region of interest" description="Disordered" evidence="1">
    <location>
        <begin position="74"/>
        <end position="98"/>
    </location>
</feature>
<sequence>MAGLCEGGNEPPGSLKALLKRFNSYSRSGCELSAFDVENCTVRLFSPDSRRQCAPGSGVSIKLRQGVFRYPQISLNPEDEEDEHPRNVGGSPTYDLAGSPRKFRIIDNLSLLPT</sequence>
<evidence type="ECO:0000313" key="3">
    <source>
        <dbReference type="Proteomes" id="UP001148838"/>
    </source>
</evidence>
<proteinExistence type="predicted"/>
<keyword evidence="3" id="KW-1185">Reference proteome</keyword>
<protein>
    <submittedName>
        <fullName evidence="2">Uncharacterized protein</fullName>
    </submittedName>
</protein>
<organism evidence="2 3">
    <name type="scientific">Periplaneta americana</name>
    <name type="common">American cockroach</name>
    <name type="synonym">Blatta americana</name>
    <dbReference type="NCBI Taxonomy" id="6978"/>
    <lineage>
        <taxon>Eukaryota</taxon>
        <taxon>Metazoa</taxon>
        <taxon>Ecdysozoa</taxon>
        <taxon>Arthropoda</taxon>
        <taxon>Hexapoda</taxon>
        <taxon>Insecta</taxon>
        <taxon>Pterygota</taxon>
        <taxon>Neoptera</taxon>
        <taxon>Polyneoptera</taxon>
        <taxon>Dictyoptera</taxon>
        <taxon>Blattodea</taxon>
        <taxon>Blattoidea</taxon>
        <taxon>Blattidae</taxon>
        <taxon>Blattinae</taxon>
        <taxon>Periplaneta</taxon>
    </lineage>
</organism>